<feature type="domain" description="PDZ" evidence="25">
    <location>
        <begin position="99"/>
        <end position="186"/>
    </location>
</feature>
<feature type="compositionally biased region" description="Low complexity" evidence="22">
    <location>
        <begin position="206"/>
        <end position="217"/>
    </location>
</feature>
<keyword evidence="6" id="KW-0723">Serine/threonine-protein kinase</keyword>
<dbReference type="Proteomes" id="UP000694700">
    <property type="component" value="Unplaced"/>
</dbReference>
<dbReference type="EC" id="2.7.11.1" evidence="4"/>
<evidence type="ECO:0000313" key="26">
    <source>
        <dbReference type="Ensembl" id="ENSCCRP00015098373.1"/>
    </source>
</evidence>
<dbReference type="GO" id="GO:0005819">
    <property type="term" value="C:spindle"/>
    <property type="evidence" value="ECO:0007669"/>
    <property type="project" value="UniProtKB-SubCell"/>
</dbReference>
<dbReference type="InterPro" id="IPR011009">
    <property type="entry name" value="Kinase-like_dom_sf"/>
</dbReference>
<keyword evidence="11 21" id="KW-0547">Nucleotide-binding</keyword>
<comment type="catalytic activity">
    <reaction evidence="18">
        <text>L-threonyl-[protein] + ATP = O-phospho-L-threonyl-[protein] + ADP + H(+)</text>
        <dbReference type="Rhea" id="RHEA:46608"/>
        <dbReference type="Rhea" id="RHEA-COMP:11060"/>
        <dbReference type="Rhea" id="RHEA-COMP:11605"/>
        <dbReference type="ChEBI" id="CHEBI:15378"/>
        <dbReference type="ChEBI" id="CHEBI:30013"/>
        <dbReference type="ChEBI" id="CHEBI:30616"/>
        <dbReference type="ChEBI" id="CHEBI:61977"/>
        <dbReference type="ChEBI" id="CHEBI:456216"/>
        <dbReference type="EC" id="2.7.11.1"/>
    </reaction>
    <physiologicalReaction direction="left-to-right" evidence="18">
        <dbReference type="Rhea" id="RHEA:46609"/>
    </physiologicalReaction>
</comment>
<evidence type="ECO:0000259" key="24">
    <source>
        <dbReference type="PROSITE" id="PS50023"/>
    </source>
</evidence>
<dbReference type="GO" id="GO:0046872">
    <property type="term" value="F:metal ion binding"/>
    <property type="evidence" value="ECO:0007669"/>
    <property type="project" value="UniProtKB-KW"/>
</dbReference>
<evidence type="ECO:0000313" key="27">
    <source>
        <dbReference type="Proteomes" id="UP000694700"/>
    </source>
</evidence>
<dbReference type="Gene3D" id="1.10.510.10">
    <property type="entry name" value="Transferase(Phosphotransferase) domain 1"/>
    <property type="match status" value="1"/>
</dbReference>
<keyword evidence="16" id="KW-0206">Cytoskeleton</keyword>
<dbReference type="Gene3D" id="2.10.110.10">
    <property type="entry name" value="Cysteine Rich Protein"/>
    <property type="match status" value="1"/>
</dbReference>
<dbReference type="GO" id="GO:0005524">
    <property type="term" value="F:ATP binding"/>
    <property type="evidence" value="ECO:0007669"/>
    <property type="project" value="UniProtKB-UniRule"/>
</dbReference>
<evidence type="ECO:0000256" key="14">
    <source>
        <dbReference type="ARBA" id="ARBA00022840"/>
    </source>
</evidence>
<keyword evidence="7" id="KW-0597">Phosphoprotein</keyword>
<feature type="region of interest" description="Disordered" evidence="22">
    <location>
        <begin position="205"/>
        <end position="264"/>
    </location>
</feature>
<dbReference type="InterPro" id="IPR050940">
    <property type="entry name" value="Actin_reg-Ser/Thr_kinase"/>
</dbReference>
<dbReference type="GO" id="GO:0030036">
    <property type="term" value="P:actin cytoskeleton organization"/>
    <property type="evidence" value="ECO:0007669"/>
    <property type="project" value="TreeGrafter"/>
</dbReference>
<dbReference type="Gene3D" id="2.30.42.10">
    <property type="match status" value="1"/>
</dbReference>
<dbReference type="InterPro" id="IPR000719">
    <property type="entry name" value="Prot_kinase_dom"/>
</dbReference>
<evidence type="ECO:0000256" key="13">
    <source>
        <dbReference type="ARBA" id="ARBA00022833"/>
    </source>
</evidence>
<dbReference type="Ensembl" id="ENSCCRT00015101568.1">
    <property type="protein sequence ID" value="ENSCCRP00015098373.1"/>
    <property type="gene ID" value="ENSCCRG00015039509.1"/>
</dbReference>
<dbReference type="Gene3D" id="3.30.200.20">
    <property type="entry name" value="Phosphorylase Kinase, domain 1"/>
    <property type="match status" value="1"/>
</dbReference>
<dbReference type="InterPro" id="IPR001478">
    <property type="entry name" value="PDZ"/>
</dbReference>
<evidence type="ECO:0000256" key="11">
    <source>
        <dbReference type="ARBA" id="ARBA00022741"/>
    </source>
</evidence>
<dbReference type="InterPro" id="IPR001781">
    <property type="entry name" value="Znf_LIM"/>
</dbReference>
<evidence type="ECO:0000259" key="25">
    <source>
        <dbReference type="PROSITE" id="PS50106"/>
    </source>
</evidence>
<dbReference type="InterPro" id="IPR017441">
    <property type="entry name" value="Protein_kinase_ATP_BS"/>
</dbReference>
<dbReference type="PROSITE" id="PS50023">
    <property type="entry name" value="LIM_DOMAIN_2"/>
    <property type="match status" value="1"/>
</dbReference>
<evidence type="ECO:0000256" key="9">
    <source>
        <dbReference type="ARBA" id="ARBA00022723"/>
    </source>
</evidence>
<dbReference type="Pfam" id="PF00595">
    <property type="entry name" value="PDZ"/>
    <property type="match status" value="1"/>
</dbReference>
<keyword evidence="8" id="KW-0808">Transferase</keyword>
<dbReference type="GO" id="GO:0005634">
    <property type="term" value="C:nucleus"/>
    <property type="evidence" value="ECO:0007669"/>
    <property type="project" value="TreeGrafter"/>
</dbReference>
<keyword evidence="14 21" id="KW-0067">ATP-binding</keyword>
<dbReference type="PRINTS" id="PR00109">
    <property type="entry name" value="TYRKINASE"/>
</dbReference>
<comment type="catalytic activity">
    <reaction evidence="19">
        <text>L-seryl-[protein] + ATP = O-phospho-L-seryl-[protein] + ADP + H(+)</text>
        <dbReference type="Rhea" id="RHEA:17989"/>
        <dbReference type="Rhea" id="RHEA-COMP:9863"/>
        <dbReference type="Rhea" id="RHEA-COMP:11604"/>
        <dbReference type="ChEBI" id="CHEBI:15378"/>
        <dbReference type="ChEBI" id="CHEBI:29999"/>
        <dbReference type="ChEBI" id="CHEBI:30616"/>
        <dbReference type="ChEBI" id="CHEBI:83421"/>
        <dbReference type="ChEBI" id="CHEBI:456216"/>
        <dbReference type="EC" id="2.7.11.1"/>
    </reaction>
    <physiologicalReaction direction="left-to-right" evidence="19">
        <dbReference type="Rhea" id="RHEA:17990"/>
    </physiologicalReaction>
</comment>
<evidence type="ECO:0000256" key="17">
    <source>
        <dbReference type="ARBA" id="ARBA00040666"/>
    </source>
</evidence>
<feature type="domain" description="Protein kinase" evidence="23">
    <location>
        <begin position="283"/>
        <end position="583"/>
    </location>
</feature>
<dbReference type="SUPFAM" id="SSF50156">
    <property type="entry name" value="PDZ domain-like"/>
    <property type="match status" value="1"/>
</dbReference>
<name>A0A8C2A0Q8_CYPCA</name>
<dbReference type="PROSITE" id="PS00107">
    <property type="entry name" value="PROTEIN_KINASE_ATP"/>
    <property type="match status" value="1"/>
</dbReference>
<evidence type="ECO:0000256" key="8">
    <source>
        <dbReference type="ARBA" id="ARBA00022679"/>
    </source>
</evidence>
<dbReference type="CDD" id="cd06754">
    <property type="entry name" value="PDZ_LIMK-like"/>
    <property type="match status" value="1"/>
</dbReference>
<evidence type="ECO:0000256" key="16">
    <source>
        <dbReference type="ARBA" id="ARBA00023212"/>
    </source>
</evidence>
<dbReference type="Pfam" id="PF07714">
    <property type="entry name" value="PK_Tyr_Ser-Thr"/>
    <property type="match status" value="1"/>
</dbReference>
<dbReference type="Pfam" id="PF00412">
    <property type="entry name" value="LIM"/>
    <property type="match status" value="1"/>
</dbReference>
<comment type="similarity">
    <text evidence="3">Belongs to the protein kinase superfamily. TKL Ser/Thr protein kinase family.</text>
</comment>
<evidence type="ECO:0000256" key="6">
    <source>
        <dbReference type="ARBA" id="ARBA00022527"/>
    </source>
</evidence>
<organism evidence="26 27">
    <name type="scientific">Cyprinus carpio</name>
    <name type="common">Common carp</name>
    <dbReference type="NCBI Taxonomy" id="7962"/>
    <lineage>
        <taxon>Eukaryota</taxon>
        <taxon>Metazoa</taxon>
        <taxon>Chordata</taxon>
        <taxon>Craniata</taxon>
        <taxon>Vertebrata</taxon>
        <taxon>Euteleostomi</taxon>
        <taxon>Actinopterygii</taxon>
        <taxon>Neopterygii</taxon>
        <taxon>Teleostei</taxon>
        <taxon>Ostariophysi</taxon>
        <taxon>Cypriniformes</taxon>
        <taxon>Cyprinidae</taxon>
        <taxon>Cyprininae</taxon>
        <taxon>Cyprinus</taxon>
    </lineage>
</organism>
<dbReference type="InterPro" id="IPR001245">
    <property type="entry name" value="Ser-Thr/Tyr_kinase_cat_dom"/>
</dbReference>
<keyword evidence="12" id="KW-0418">Kinase</keyword>
<sequence length="583" mass="65564">MPGLGRESNLHTRSIQEYPRKSVSGPLSGLVAGDYKYHPECFVCLSCRVVIEDQDTYALVERTKLYCGKCYKQVVLTPVLEKRGLADSPTDLLPHTVTLVSMPAATNGKRGFSVSVLRDCTSATASVQVKEVRGMHISPEVRNAIHVGDRILEINGLPVSALMEEEVEDLIHRTSQTLQLLMEYDPVRQRLERLRLGSRNQLGVPAASRMRMSSSADAEIERSVTVGNGTLKRRSLRRSNSTCKSPVSSSPKDPPILTRDIGRSESLRSTSSCSHRIFRPCDLIHGEILGKGFFGQAIKVTHKATGEVMVMKELIRCDEETQKTFLKEVKVMRSLDHPHVLKFIGVLYKDKRLNLITEFIEGGTLKDFIRDTDSFPWEQRVSFAKSISSGMAYLHSMSIIHRDLNSHNCLVKLDNTVVVADFGLSRLIMEDKVKQPTPDKPTNKKTVRKEGIKLFRRIDRKKRYTVVGNPYWMAPEMLNGHLNIIGQVNADPECLPRTLDFGLNVRKFIEKFLPEHCPPAFFALAVACCDLTPDNRPAFQKLEDCFEALALNQELNIPLPAELDDLQQKFLRTYGPGSIDSPY</sequence>
<evidence type="ECO:0000256" key="2">
    <source>
        <dbReference type="ARBA" id="ARBA00004300"/>
    </source>
</evidence>
<dbReference type="AlphaFoldDB" id="A0A8C2A0Q8"/>
<dbReference type="GO" id="GO:0005737">
    <property type="term" value="C:cytoplasm"/>
    <property type="evidence" value="ECO:0007669"/>
    <property type="project" value="TreeGrafter"/>
</dbReference>
<proteinExistence type="inferred from homology"/>
<keyword evidence="15 20" id="KW-0440">LIM domain</keyword>
<evidence type="ECO:0000256" key="7">
    <source>
        <dbReference type="ARBA" id="ARBA00022553"/>
    </source>
</evidence>
<dbReference type="PROSITE" id="PS50011">
    <property type="entry name" value="PROTEIN_KINASE_DOM"/>
    <property type="match status" value="1"/>
</dbReference>
<keyword evidence="13 20" id="KW-0862">Zinc</keyword>
<evidence type="ECO:0000256" key="21">
    <source>
        <dbReference type="PROSITE-ProRule" id="PRU10141"/>
    </source>
</evidence>
<evidence type="ECO:0000256" key="22">
    <source>
        <dbReference type="SAM" id="MobiDB-lite"/>
    </source>
</evidence>
<dbReference type="GO" id="GO:0004674">
    <property type="term" value="F:protein serine/threonine kinase activity"/>
    <property type="evidence" value="ECO:0007669"/>
    <property type="project" value="UniProtKB-KW"/>
</dbReference>
<dbReference type="SMART" id="SM00132">
    <property type="entry name" value="LIM"/>
    <property type="match status" value="1"/>
</dbReference>
<keyword evidence="9 20" id="KW-0479">Metal-binding</keyword>
<dbReference type="SUPFAM" id="SSF57716">
    <property type="entry name" value="Glucocorticoid receptor-like (DNA-binding domain)"/>
    <property type="match status" value="1"/>
</dbReference>
<dbReference type="GO" id="GO:0005813">
    <property type="term" value="C:centrosome"/>
    <property type="evidence" value="ECO:0007669"/>
    <property type="project" value="UniProtKB-SubCell"/>
</dbReference>
<keyword evidence="5" id="KW-0963">Cytoplasm</keyword>
<dbReference type="PANTHER" id="PTHR46485:SF1">
    <property type="entry name" value="LIM DOMAIN KINASE 2"/>
    <property type="match status" value="1"/>
</dbReference>
<dbReference type="SUPFAM" id="SSF56112">
    <property type="entry name" value="Protein kinase-like (PK-like)"/>
    <property type="match status" value="1"/>
</dbReference>
<reference evidence="26" key="1">
    <citation type="submission" date="2025-08" db="UniProtKB">
        <authorList>
            <consortium name="Ensembl"/>
        </authorList>
    </citation>
    <scope>IDENTIFICATION</scope>
</reference>
<evidence type="ECO:0000259" key="23">
    <source>
        <dbReference type="PROSITE" id="PS50011"/>
    </source>
</evidence>
<evidence type="ECO:0000256" key="1">
    <source>
        <dbReference type="ARBA" id="ARBA00004186"/>
    </source>
</evidence>
<evidence type="ECO:0000256" key="12">
    <source>
        <dbReference type="ARBA" id="ARBA00022777"/>
    </source>
</evidence>
<evidence type="ECO:0000256" key="15">
    <source>
        <dbReference type="ARBA" id="ARBA00023038"/>
    </source>
</evidence>
<dbReference type="FunFam" id="3.30.200.20:FF:000038">
    <property type="entry name" value="LIM domain kinase 2"/>
    <property type="match status" value="1"/>
</dbReference>
<accession>A0A8C2A0Q8</accession>
<evidence type="ECO:0000256" key="10">
    <source>
        <dbReference type="ARBA" id="ARBA00022737"/>
    </source>
</evidence>
<feature type="domain" description="LIM zinc-binding" evidence="24">
    <location>
        <begin position="14"/>
        <end position="77"/>
    </location>
</feature>
<evidence type="ECO:0000256" key="4">
    <source>
        <dbReference type="ARBA" id="ARBA00012513"/>
    </source>
</evidence>
<feature type="binding site" evidence="21">
    <location>
        <position position="312"/>
    </location>
    <ligand>
        <name>ATP</name>
        <dbReference type="ChEBI" id="CHEBI:30616"/>
    </ligand>
</feature>
<protein>
    <recommendedName>
        <fullName evidence="17">LIM domain kinase 2</fullName>
        <ecNumber evidence="4">2.7.11.1</ecNumber>
    </recommendedName>
</protein>
<keyword evidence="10" id="KW-0677">Repeat</keyword>
<dbReference type="PROSITE" id="PS50106">
    <property type="entry name" value="PDZ"/>
    <property type="match status" value="1"/>
</dbReference>
<dbReference type="SMART" id="SM00228">
    <property type="entry name" value="PDZ"/>
    <property type="match status" value="1"/>
</dbReference>
<evidence type="ECO:0000256" key="3">
    <source>
        <dbReference type="ARBA" id="ARBA00005843"/>
    </source>
</evidence>
<evidence type="ECO:0000256" key="5">
    <source>
        <dbReference type="ARBA" id="ARBA00022490"/>
    </source>
</evidence>
<comment type="subcellular location">
    <subcellularLocation>
        <location evidence="2">Cytoplasm</location>
        <location evidence="2">Cytoskeleton</location>
        <location evidence="2">Microtubule organizing center</location>
        <location evidence="2">Centrosome</location>
    </subcellularLocation>
    <subcellularLocation>
        <location evidence="1">Cytoplasm</location>
        <location evidence="1">Cytoskeleton</location>
        <location evidence="1">Spindle</location>
    </subcellularLocation>
</comment>
<evidence type="ECO:0000256" key="18">
    <source>
        <dbReference type="ARBA" id="ARBA00048659"/>
    </source>
</evidence>
<dbReference type="FunFam" id="2.30.42.10:FF:000082">
    <property type="entry name" value="LIM domain kinase 2 isoform X2"/>
    <property type="match status" value="1"/>
</dbReference>
<evidence type="ECO:0000256" key="19">
    <source>
        <dbReference type="ARBA" id="ARBA00048977"/>
    </source>
</evidence>
<dbReference type="PANTHER" id="PTHR46485">
    <property type="entry name" value="LIM DOMAIN KINASE 1"/>
    <property type="match status" value="1"/>
</dbReference>
<dbReference type="InterPro" id="IPR036034">
    <property type="entry name" value="PDZ_sf"/>
</dbReference>
<evidence type="ECO:0000256" key="20">
    <source>
        <dbReference type="PROSITE-ProRule" id="PRU00125"/>
    </source>
</evidence>